<dbReference type="Gene3D" id="3.40.50.1970">
    <property type="match status" value="1"/>
</dbReference>
<accession>A0A410DC83</accession>
<evidence type="ECO:0000256" key="6">
    <source>
        <dbReference type="ARBA" id="ARBA00039147"/>
    </source>
</evidence>
<evidence type="ECO:0000256" key="11">
    <source>
        <dbReference type="PIRSR" id="PIRSR000112-3"/>
    </source>
</evidence>
<feature type="binding site" evidence="9">
    <location>
        <position position="283"/>
    </location>
    <ligand>
        <name>glycerol</name>
        <dbReference type="ChEBI" id="CHEBI:17754"/>
    </ligand>
</feature>
<feature type="domain" description="Alcohol dehydrogenase iron-type/glycerol dehydrogenase GldA" evidence="12">
    <location>
        <begin position="20"/>
        <end position="166"/>
    </location>
</feature>
<gene>
    <name evidence="13" type="primary">gldA_2</name>
    <name evidence="14" type="ORF">C0674_14060</name>
    <name evidence="13" type="ORF">St703_28340</name>
</gene>
<feature type="binding site" evidence="11">
    <location>
        <position position="143"/>
    </location>
    <ligand>
        <name>NAD(+)</name>
        <dbReference type="ChEBI" id="CHEBI:57540"/>
    </ligand>
</feature>
<feature type="binding site" evidence="11">
    <location>
        <begin position="106"/>
        <end position="110"/>
    </location>
    <ligand>
        <name>NAD(+)</name>
        <dbReference type="ChEBI" id="CHEBI:57540"/>
    </ligand>
</feature>
<dbReference type="Pfam" id="PF00465">
    <property type="entry name" value="Fe-ADH"/>
    <property type="match status" value="1"/>
</dbReference>
<feature type="binding site" evidence="11">
    <location>
        <begin position="128"/>
        <end position="131"/>
    </location>
    <ligand>
        <name>NAD(+)</name>
        <dbReference type="ChEBI" id="CHEBI:57540"/>
    </ligand>
</feature>
<dbReference type="PIRSF" id="PIRSF000112">
    <property type="entry name" value="Glycerol_dehydrogenase"/>
    <property type="match status" value="1"/>
</dbReference>
<feature type="binding site" evidence="9">
    <location>
        <position position="183"/>
    </location>
    <ligand>
        <name>glycerol</name>
        <dbReference type="ChEBI" id="CHEBI:17754"/>
    </ligand>
</feature>
<dbReference type="InterPro" id="IPR016205">
    <property type="entry name" value="Glycerol_DH"/>
</dbReference>
<reference evidence="14 15" key="1">
    <citation type="submission" date="2018-01" db="EMBL/GenBank/DDBJ databases">
        <title>Complete genome sequencing of Sporolactobacillus terrae DLG3.</title>
        <authorList>
            <person name="Nam Y.-D."/>
            <person name="Kang J."/>
            <person name="Chung W.-H."/>
        </authorList>
    </citation>
    <scope>NUCLEOTIDE SEQUENCE [LARGE SCALE GENOMIC DNA]</scope>
    <source>
        <strain evidence="14 15">DLG3</strain>
    </source>
</reference>
<comment type="catalytic activity">
    <reaction evidence="8">
        <text>glycerol + NAD(+) = dihydroxyacetone + NADH + H(+)</text>
        <dbReference type="Rhea" id="RHEA:13769"/>
        <dbReference type="ChEBI" id="CHEBI:15378"/>
        <dbReference type="ChEBI" id="CHEBI:16016"/>
        <dbReference type="ChEBI" id="CHEBI:17754"/>
        <dbReference type="ChEBI" id="CHEBI:57540"/>
        <dbReference type="ChEBI" id="CHEBI:57945"/>
        <dbReference type="EC" id="1.1.1.6"/>
    </reaction>
</comment>
<evidence type="ECO:0000256" key="2">
    <source>
        <dbReference type="ARBA" id="ARBA00022723"/>
    </source>
</evidence>
<dbReference type="Proteomes" id="UP000326951">
    <property type="component" value="Chromosome"/>
</dbReference>
<dbReference type="STRING" id="1449983.GCA_000647835_01175"/>
<evidence type="ECO:0000313" key="13">
    <source>
        <dbReference type="EMBL" id="BBO00130.1"/>
    </source>
</evidence>
<dbReference type="EC" id="1.1.1.6" evidence="6"/>
<dbReference type="AlphaFoldDB" id="A0A410DC83"/>
<dbReference type="InterPro" id="IPR018211">
    <property type="entry name" value="ADH_Fe_CS"/>
</dbReference>
<feature type="binding site" evidence="10">
    <location>
        <position position="133"/>
    </location>
    <ligand>
        <name>glycerol</name>
        <dbReference type="ChEBI" id="CHEBI:17754"/>
    </ligand>
</feature>
<dbReference type="PROSITE" id="PS00060">
    <property type="entry name" value="ADH_IRON_2"/>
    <property type="match status" value="1"/>
</dbReference>
<evidence type="ECO:0000256" key="7">
    <source>
        <dbReference type="ARBA" id="ARBA00040132"/>
    </source>
</evidence>
<sequence>MVDTPLLSKGKKLARSVTSPKKFIVGKGILSDISSYIRPFGDNAYFICDEFIVDRAANVGGASFRSSGLTASFEKFNYECTQTEIDRNRKLARSAGANVIVGIGGGKTLDTAKAAAYYEKLPVVLYPTIASTDAPCTSIAVIYNDQGAFDHYLFLPGNPDMVIADTEILAAAPKRFFAAGIGDGLTTYFEARACYRGYGLNLVNLRPSLIGVGLAKQCYETIQQNAVAAVHAVENKLSTQAVEAVIEATIYLSGVGAESGGLAAAHAIHNGMTAVPSLHRVQHGEKVAFGLLAQLVLENAAHDELVDVIRLMKAVGLPLTLEDLGVKAFKQEEWRNVAERSCAENDTMVNMPFHVTPDDVFNAIVTADAIAKVYK</sequence>
<dbReference type="Gene3D" id="1.20.1090.10">
    <property type="entry name" value="Dehydroquinate synthase-like - alpha domain"/>
    <property type="match status" value="1"/>
</dbReference>
<dbReference type="RefSeq" id="WP_037563999.1">
    <property type="nucleotide sequence ID" value="NZ_AP021853.1"/>
</dbReference>
<comment type="similarity">
    <text evidence="1">Belongs to the iron-containing alcohol dehydrogenase family.</text>
</comment>
<evidence type="ECO:0000256" key="10">
    <source>
        <dbReference type="PIRSR" id="PIRSR000112-2"/>
    </source>
</evidence>
<organism evidence="13 16">
    <name type="scientific">Sporolactobacillus terrae</name>
    <dbReference type="NCBI Taxonomy" id="269673"/>
    <lineage>
        <taxon>Bacteria</taxon>
        <taxon>Bacillati</taxon>
        <taxon>Bacillota</taxon>
        <taxon>Bacilli</taxon>
        <taxon>Bacillales</taxon>
        <taxon>Sporolactobacillaceae</taxon>
        <taxon>Sporolactobacillus</taxon>
    </lineage>
</organism>
<dbReference type="InterPro" id="IPR001670">
    <property type="entry name" value="ADH_Fe/GldA"/>
</dbReference>
<dbReference type="EMBL" id="AP021853">
    <property type="protein sequence ID" value="BBO00130.1"/>
    <property type="molecule type" value="Genomic_DNA"/>
</dbReference>
<evidence type="ECO:0000256" key="1">
    <source>
        <dbReference type="ARBA" id="ARBA00007358"/>
    </source>
</evidence>
<evidence type="ECO:0000259" key="12">
    <source>
        <dbReference type="Pfam" id="PF00465"/>
    </source>
</evidence>
<evidence type="ECO:0000313" key="16">
    <source>
        <dbReference type="Proteomes" id="UP000326951"/>
    </source>
</evidence>
<protein>
    <recommendedName>
        <fullName evidence="7">Glycerol dehydrogenase</fullName>
        <ecNumber evidence="6">1.1.1.6</ecNumber>
    </recommendedName>
</protein>
<keyword evidence="9" id="KW-0862">Zinc</keyword>
<dbReference type="PANTHER" id="PTHR43616:SF5">
    <property type="entry name" value="GLYCEROL DEHYDROGENASE 1"/>
    <property type="match status" value="1"/>
</dbReference>
<feature type="binding site" evidence="9">
    <location>
        <position position="266"/>
    </location>
    <ligand>
        <name>glycerol</name>
        <dbReference type="ChEBI" id="CHEBI:17754"/>
    </ligand>
</feature>
<feature type="binding site" evidence="11">
    <location>
        <position position="137"/>
    </location>
    <ligand>
        <name>NAD(+)</name>
        <dbReference type="ChEBI" id="CHEBI:57540"/>
    </ligand>
</feature>
<dbReference type="GO" id="GO:0046872">
    <property type="term" value="F:metal ion binding"/>
    <property type="evidence" value="ECO:0007669"/>
    <property type="project" value="UniProtKB-KW"/>
</dbReference>
<dbReference type="GO" id="GO:0008888">
    <property type="term" value="F:glycerol dehydrogenase (NAD+) activity"/>
    <property type="evidence" value="ECO:0007669"/>
    <property type="project" value="UniProtKB-EC"/>
</dbReference>
<evidence type="ECO:0000256" key="4">
    <source>
        <dbReference type="ARBA" id="ARBA00023027"/>
    </source>
</evidence>
<keyword evidence="2 9" id="KW-0479">Metal-binding</keyword>
<keyword evidence="15" id="KW-1185">Reference proteome</keyword>
<dbReference type="PANTHER" id="PTHR43616">
    <property type="entry name" value="GLYCEROL DEHYDROGENASE"/>
    <property type="match status" value="1"/>
</dbReference>
<reference evidence="13 16" key="2">
    <citation type="submission" date="2019-09" db="EMBL/GenBank/DDBJ databases">
        <title>Complete genome sequence of Sporolactobacillus terrae 70-3.</title>
        <authorList>
            <person name="Tanaka N."/>
            <person name="Shiwa Y."/>
            <person name="Fujita N."/>
            <person name="Tanasupawat S."/>
        </authorList>
    </citation>
    <scope>NUCLEOTIDE SEQUENCE [LARGE SCALE GENOMIC DNA]</scope>
    <source>
        <strain evidence="13 16">70-3</strain>
    </source>
</reference>
<evidence type="ECO:0000313" key="14">
    <source>
        <dbReference type="EMBL" id="QAA23622.1"/>
    </source>
</evidence>
<evidence type="ECO:0000256" key="5">
    <source>
        <dbReference type="ARBA" id="ARBA00037918"/>
    </source>
</evidence>
<name>A0A410DC83_9BACL</name>
<feature type="binding site" evidence="11">
    <location>
        <position position="49"/>
    </location>
    <ligand>
        <name>NAD(+)</name>
        <dbReference type="ChEBI" id="CHEBI:57540"/>
    </ligand>
</feature>
<evidence type="ECO:0000313" key="15">
    <source>
        <dbReference type="Proteomes" id="UP000285882"/>
    </source>
</evidence>
<keyword evidence="4 11" id="KW-0520">NAD</keyword>
<evidence type="ECO:0000256" key="9">
    <source>
        <dbReference type="PIRSR" id="PIRSR000112-1"/>
    </source>
</evidence>
<dbReference type="Proteomes" id="UP000285882">
    <property type="component" value="Chromosome"/>
</dbReference>
<dbReference type="SUPFAM" id="SSF56796">
    <property type="entry name" value="Dehydroquinate synthase-like"/>
    <property type="match status" value="1"/>
</dbReference>
<evidence type="ECO:0000256" key="3">
    <source>
        <dbReference type="ARBA" id="ARBA00023002"/>
    </source>
</evidence>
<keyword evidence="3" id="KW-0560">Oxidoreductase</keyword>
<comment type="pathway">
    <text evidence="5">Polyol metabolism; glycerol fermentation; glycerone phosphate from glycerol (oxidative route): step 1/2.</text>
</comment>
<dbReference type="NCBIfam" id="NF006941">
    <property type="entry name" value="PRK09423.1"/>
    <property type="match status" value="1"/>
</dbReference>
<comment type="cofactor">
    <cofactor evidence="9">
        <name>Zn(2+)</name>
        <dbReference type="ChEBI" id="CHEBI:29105"/>
    </cofactor>
    <text evidence="9">Binds 1 zinc ion per subunit.</text>
</comment>
<evidence type="ECO:0000256" key="8">
    <source>
        <dbReference type="ARBA" id="ARBA00049006"/>
    </source>
</evidence>
<proteinExistence type="inferred from homology"/>
<dbReference type="EMBL" id="CP025688">
    <property type="protein sequence ID" value="QAA23622.1"/>
    <property type="molecule type" value="Genomic_DNA"/>
</dbReference>
<dbReference type="CDD" id="cd08170">
    <property type="entry name" value="GlyDH"/>
    <property type="match status" value="1"/>
</dbReference>